<dbReference type="InterPro" id="IPR001646">
    <property type="entry name" value="5peptide_repeat"/>
</dbReference>
<name>K9WWG4_9NOST</name>
<organism evidence="1 2">
    <name type="scientific">Cylindrospermum stagnale PCC 7417</name>
    <dbReference type="NCBI Taxonomy" id="56107"/>
    <lineage>
        <taxon>Bacteria</taxon>
        <taxon>Bacillati</taxon>
        <taxon>Cyanobacteriota</taxon>
        <taxon>Cyanophyceae</taxon>
        <taxon>Nostocales</taxon>
        <taxon>Nostocaceae</taxon>
        <taxon>Cylindrospermum</taxon>
    </lineage>
</organism>
<proteinExistence type="predicted"/>
<dbReference type="PANTHER" id="PTHR14136">
    <property type="entry name" value="BTB_POZ DOMAIN-CONTAINING PROTEIN KCTD9"/>
    <property type="match status" value="1"/>
</dbReference>
<keyword evidence="2" id="KW-1185">Reference proteome</keyword>
<evidence type="ECO:0000313" key="2">
    <source>
        <dbReference type="Proteomes" id="UP000010475"/>
    </source>
</evidence>
<dbReference type="STRING" id="56107.Cylst_1862"/>
<reference evidence="1 2" key="1">
    <citation type="submission" date="2012-06" db="EMBL/GenBank/DDBJ databases">
        <title>Finished chromosome of genome of Cylindrospermum stagnale PCC 7417.</title>
        <authorList>
            <consortium name="US DOE Joint Genome Institute"/>
            <person name="Gugger M."/>
            <person name="Coursin T."/>
            <person name="Rippka R."/>
            <person name="Tandeau De Marsac N."/>
            <person name="Huntemann M."/>
            <person name="Wei C.-L."/>
            <person name="Han J."/>
            <person name="Detter J.C."/>
            <person name="Han C."/>
            <person name="Tapia R."/>
            <person name="Chen A."/>
            <person name="Kyrpides N."/>
            <person name="Mavromatis K."/>
            <person name="Markowitz V."/>
            <person name="Szeto E."/>
            <person name="Ivanova N."/>
            <person name="Pagani I."/>
            <person name="Pati A."/>
            <person name="Goodwin L."/>
            <person name="Nordberg H.P."/>
            <person name="Cantor M.N."/>
            <person name="Hua S.X."/>
            <person name="Woyke T."/>
            <person name="Kerfeld C.A."/>
        </authorList>
    </citation>
    <scope>NUCLEOTIDE SEQUENCE [LARGE SCALE GENOMIC DNA]</scope>
    <source>
        <strain evidence="1 2">PCC 7417</strain>
    </source>
</reference>
<dbReference type="KEGG" id="csg:Cylst_1862"/>
<sequence length="341" mass="38253">MANQEHFRILIRGVEFWNEWREENPEIEPDLSEADLREADLRGADLSGAALSGVYLRGADLSRTNLRGAYLIEADLTRADLRGVNLSEAYLRAAYLSGVDLRGADLRGADLRGADLIEADLSRANLSGADFTRIQALETNFTRATLTGACIEDWHTNSNTELDNVICEYIYLRENQQERRPSSGKFAPGEFTKLFQKSLETIDLIFRNGIDWDAFAYSFKKIEIENQGAQLDVNIIEKKGDGVIVVRINASPDADKTKIHGDFMQGYEFAHKALEAQYQARIEDKDKFINQLFSTINQQNKQLAENSGKLSIYYQPNSQFAGGIVDAQTVNVKQIGGEIQN</sequence>
<dbReference type="eggNOG" id="COG1357">
    <property type="taxonomic scope" value="Bacteria"/>
</dbReference>
<dbReference type="SUPFAM" id="SSF141571">
    <property type="entry name" value="Pentapeptide repeat-like"/>
    <property type="match status" value="1"/>
</dbReference>
<dbReference type="EMBL" id="CP003642">
    <property type="protein sequence ID" value="AFZ24116.1"/>
    <property type="molecule type" value="Genomic_DNA"/>
</dbReference>
<dbReference type="PATRIC" id="fig|56107.3.peg.2071"/>
<evidence type="ECO:0000313" key="1">
    <source>
        <dbReference type="EMBL" id="AFZ24116.1"/>
    </source>
</evidence>
<dbReference type="RefSeq" id="WP_015207372.1">
    <property type="nucleotide sequence ID" value="NC_019757.1"/>
</dbReference>
<dbReference type="AlphaFoldDB" id="K9WWG4"/>
<dbReference type="PANTHER" id="PTHR14136:SF17">
    <property type="entry name" value="BTB_POZ DOMAIN-CONTAINING PROTEIN KCTD9"/>
    <property type="match status" value="1"/>
</dbReference>
<gene>
    <name evidence="1" type="ORF">Cylst_1862</name>
</gene>
<dbReference type="Proteomes" id="UP000010475">
    <property type="component" value="Chromosome"/>
</dbReference>
<dbReference type="Gene3D" id="2.160.20.80">
    <property type="entry name" value="E3 ubiquitin-protein ligase SopA"/>
    <property type="match status" value="1"/>
</dbReference>
<protein>
    <submittedName>
        <fullName evidence="1">Putative low-complexity protein</fullName>
    </submittedName>
</protein>
<dbReference type="HOGENOM" id="CLU_033401_3_0_3"/>
<accession>K9WWG4</accession>
<dbReference type="InterPro" id="IPR051082">
    <property type="entry name" value="Pentapeptide-BTB/POZ_domain"/>
</dbReference>
<dbReference type="OrthoDB" id="516320at2"/>
<dbReference type="Pfam" id="PF00805">
    <property type="entry name" value="Pentapeptide"/>
    <property type="match status" value="2"/>
</dbReference>